<dbReference type="InterPro" id="IPR014752">
    <property type="entry name" value="Arrestin-like_C"/>
</dbReference>
<protein>
    <submittedName>
        <fullName evidence="2">Uncharacterized protein</fullName>
    </submittedName>
</protein>
<dbReference type="OrthoDB" id="2742096at2759"/>
<sequence length="425" mass="47511">MATYEKKGIAVEIDSSASNVWGPGATVQAVVKVDIPRMLRDGIEEIYAELVGLVKCGFIESGRFTGPVASYQETQTFLNLKTNVCKVQDTPTPSKELGTLPAMSSFPISFVIPEHRTLPPSFSYSDYHIAGQVQYFIKVVAIKSAWYKPNVEIRTSFKFLPWERSEPGTISLAQQRSFRKESQMRRNAIFRDEARVEAEIYLPDVEALPAFQPIPLSIRIRCFSKPLPRASSTSPSTFMFPIPPLSSDRIQFELQEHVSVQSRGDRRSSTKKYPHLGGFGVQSSDDQMHPVIRSEIGDPIWEQSDKSAEGRWSQTVLYHSSFRLNGWPPSFSTAMLGVQYTFELGVPFPGLGNDLKMKVEGLAISSGLFRPSTSGAAAFELPPCAALYQLLIRSALSHRYNFYFSTYWEAVAPTTDISLMEDSKS</sequence>
<dbReference type="Proteomes" id="UP000076722">
    <property type="component" value="Unassembled WGS sequence"/>
</dbReference>
<dbReference type="AlphaFoldDB" id="A0A164PFS5"/>
<evidence type="ECO:0000256" key="1">
    <source>
        <dbReference type="SAM" id="MobiDB-lite"/>
    </source>
</evidence>
<evidence type="ECO:0000313" key="2">
    <source>
        <dbReference type="EMBL" id="KZS88684.1"/>
    </source>
</evidence>
<gene>
    <name evidence="2" type="ORF">SISNIDRAFT_459521</name>
</gene>
<reference evidence="2 3" key="1">
    <citation type="journal article" date="2016" name="Mol. Biol. Evol.">
        <title>Comparative Genomics of Early-Diverging Mushroom-Forming Fungi Provides Insights into the Origins of Lignocellulose Decay Capabilities.</title>
        <authorList>
            <person name="Nagy L.G."/>
            <person name="Riley R."/>
            <person name="Tritt A."/>
            <person name="Adam C."/>
            <person name="Daum C."/>
            <person name="Floudas D."/>
            <person name="Sun H."/>
            <person name="Yadav J.S."/>
            <person name="Pangilinan J."/>
            <person name="Larsson K.H."/>
            <person name="Matsuura K."/>
            <person name="Barry K."/>
            <person name="Labutti K."/>
            <person name="Kuo R."/>
            <person name="Ohm R.A."/>
            <person name="Bhattacharya S.S."/>
            <person name="Shirouzu T."/>
            <person name="Yoshinaga Y."/>
            <person name="Martin F.M."/>
            <person name="Grigoriev I.V."/>
            <person name="Hibbett D.S."/>
        </authorList>
    </citation>
    <scope>NUCLEOTIDE SEQUENCE [LARGE SCALE GENOMIC DNA]</scope>
    <source>
        <strain evidence="2 3">HHB9708</strain>
    </source>
</reference>
<dbReference type="Gene3D" id="2.60.40.640">
    <property type="match status" value="1"/>
</dbReference>
<dbReference type="EMBL" id="KV419434">
    <property type="protein sequence ID" value="KZS88684.1"/>
    <property type="molecule type" value="Genomic_DNA"/>
</dbReference>
<feature type="region of interest" description="Disordered" evidence="1">
    <location>
        <begin position="258"/>
        <end position="279"/>
    </location>
</feature>
<accession>A0A164PFS5</accession>
<organism evidence="2 3">
    <name type="scientific">Sistotremastrum niveocremeum HHB9708</name>
    <dbReference type="NCBI Taxonomy" id="1314777"/>
    <lineage>
        <taxon>Eukaryota</taxon>
        <taxon>Fungi</taxon>
        <taxon>Dikarya</taxon>
        <taxon>Basidiomycota</taxon>
        <taxon>Agaricomycotina</taxon>
        <taxon>Agaricomycetes</taxon>
        <taxon>Sistotremastrales</taxon>
        <taxon>Sistotremastraceae</taxon>
        <taxon>Sertulicium</taxon>
        <taxon>Sertulicium niveocremeum</taxon>
    </lineage>
</organism>
<keyword evidence="3" id="KW-1185">Reference proteome</keyword>
<proteinExistence type="predicted"/>
<evidence type="ECO:0000313" key="3">
    <source>
        <dbReference type="Proteomes" id="UP000076722"/>
    </source>
</evidence>
<name>A0A164PFS5_9AGAM</name>